<feature type="compositionally biased region" description="Low complexity" evidence="1">
    <location>
        <begin position="92"/>
        <end position="102"/>
    </location>
</feature>
<feature type="transmembrane region" description="Helical" evidence="2">
    <location>
        <begin position="344"/>
        <end position="365"/>
    </location>
</feature>
<feature type="transmembrane region" description="Helical" evidence="2">
    <location>
        <begin position="212"/>
        <end position="236"/>
    </location>
</feature>
<keyword evidence="2" id="KW-0472">Membrane</keyword>
<dbReference type="Pfam" id="PF25231">
    <property type="entry name" value="DUF7847"/>
    <property type="match status" value="1"/>
</dbReference>
<keyword evidence="2" id="KW-0812">Transmembrane</keyword>
<gene>
    <name evidence="4" type="ORF">CGE01nite_07370</name>
</gene>
<dbReference type="RefSeq" id="WP_141369061.1">
    <property type="nucleotide sequence ID" value="NZ_BJLQ01000005.1"/>
</dbReference>
<comment type="caution">
    <text evidence="4">The sequence shown here is derived from an EMBL/GenBank/DDBJ whole genome shotgun (WGS) entry which is preliminary data.</text>
</comment>
<keyword evidence="5" id="KW-1185">Reference proteome</keyword>
<dbReference type="InterPro" id="IPR057169">
    <property type="entry name" value="DUF7847"/>
</dbReference>
<name>A0A4Y3KIM0_9CELL</name>
<feature type="transmembrane region" description="Helical" evidence="2">
    <location>
        <begin position="290"/>
        <end position="323"/>
    </location>
</feature>
<accession>A0A4Y3KIM0</accession>
<evidence type="ECO:0000313" key="4">
    <source>
        <dbReference type="EMBL" id="GEA83486.1"/>
    </source>
</evidence>
<keyword evidence="2" id="KW-1133">Transmembrane helix</keyword>
<feature type="domain" description="DUF7847" evidence="3">
    <location>
        <begin position="137"/>
        <end position="414"/>
    </location>
</feature>
<feature type="transmembrane region" description="Helical" evidence="2">
    <location>
        <begin position="385"/>
        <end position="415"/>
    </location>
</feature>
<dbReference type="AlphaFoldDB" id="A0A4Y3KIM0"/>
<dbReference type="PANTHER" id="PTHR33133">
    <property type="entry name" value="OS08G0107100 PROTEIN-RELATED"/>
    <property type="match status" value="1"/>
</dbReference>
<dbReference type="EMBL" id="BJLQ01000005">
    <property type="protein sequence ID" value="GEA83486.1"/>
    <property type="molecule type" value="Genomic_DNA"/>
</dbReference>
<feature type="compositionally biased region" description="Pro residues" evidence="1">
    <location>
        <begin position="72"/>
        <end position="91"/>
    </location>
</feature>
<feature type="compositionally biased region" description="Low complexity" evidence="1">
    <location>
        <begin position="9"/>
        <end position="35"/>
    </location>
</feature>
<proteinExistence type="predicted"/>
<protein>
    <recommendedName>
        <fullName evidence="3">DUF7847 domain-containing protein</fullName>
    </recommendedName>
</protein>
<organism evidence="4 5">
    <name type="scientific">Cellulomonas gelida</name>
    <dbReference type="NCBI Taxonomy" id="1712"/>
    <lineage>
        <taxon>Bacteria</taxon>
        <taxon>Bacillati</taxon>
        <taxon>Actinomycetota</taxon>
        <taxon>Actinomycetes</taxon>
        <taxon>Micrococcales</taxon>
        <taxon>Cellulomonadaceae</taxon>
        <taxon>Cellulomonas</taxon>
    </lineage>
</organism>
<reference evidence="4 5" key="1">
    <citation type="submission" date="2019-06" db="EMBL/GenBank/DDBJ databases">
        <title>Whole genome shotgun sequence of Cellulomonas gelida NBRC 3748.</title>
        <authorList>
            <person name="Hosoyama A."/>
            <person name="Uohara A."/>
            <person name="Ohji S."/>
            <person name="Ichikawa N."/>
        </authorList>
    </citation>
    <scope>NUCLEOTIDE SEQUENCE [LARGE SCALE GENOMIC DNA]</scope>
    <source>
        <strain evidence="4 5">NBRC 3748</strain>
    </source>
</reference>
<dbReference type="Proteomes" id="UP000320461">
    <property type="component" value="Unassembled WGS sequence"/>
</dbReference>
<evidence type="ECO:0000256" key="2">
    <source>
        <dbReference type="SAM" id="Phobius"/>
    </source>
</evidence>
<feature type="transmembrane region" description="Helical" evidence="2">
    <location>
        <begin position="256"/>
        <end position="284"/>
    </location>
</feature>
<dbReference type="OrthoDB" id="121140at2"/>
<dbReference type="PANTHER" id="PTHR33133:SF1">
    <property type="entry name" value="EXPRESSED PROTEIN-RELATED"/>
    <property type="match status" value="1"/>
</dbReference>
<sequence length="436" mass="46149">MTGPQDADQTPTWAAPGAATPPARPAQPDQPLAPADQPPAAPPAAPTSWGTVPTPPYAGQQPSDQPVDRPVDQPPAPYGQQPPYPQQPYPQQPYGEPAYGQAPYPPAGYGPAAPGYGPGAWQAPAARPGIIPLRPLNLGEILDGAFRAVRANPTVMFGLSLMVIAVAVLLKAVLTWYIGGLLSGELTTWLDEQSLQGEGFDSESSSLLGASFAQLVALPVSALASTVLTGLLIVSVSRSVIGRKVTISEVLRSGRVWHVVGFTLLIGVASALALGALVTVGVLIARTESWGLFALYVVAAVVVVVVVSVWVSVRTLLVPAALMLEERRFWPTVARAWRLTRGSFWRLFGIYLLLSVIVGIVAQIIQYPVTLVLMFVVPSTDVLSFGAIAATSVGEILALTLTTVFMSSVVALLYIDTRMRREGLDIELARAAEQTR</sequence>
<feature type="compositionally biased region" description="Pro residues" evidence="1">
    <location>
        <begin position="36"/>
        <end position="45"/>
    </location>
</feature>
<feature type="region of interest" description="Disordered" evidence="1">
    <location>
        <begin position="1"/>
        <end position="106"/>
    </location>
</feature>
<evidence type="ECO:0000256" key="1">
    <source>
        <dbReference type="SAM" id="MobiDB-lite"/>
    </source>
</evidence>
<evidence type="ECO:0000313" key="5">
    <source>
        <dbReference type="Proteomes" id="UP000320461"/>
    </source>
</evidence>
<evidence type="ECO:0000259" key="3">
    <source>
        <dbReference type="Pfam" id="PF25231"/>
    </source>
</evidence>
<feature type="transmembrane region" description="Helical" evidence="2">
    <location>
        <begin position="155"/>
        <end position="178"/>
    </location>
</feature>